<evidence type="ECO:0008006" key="8">
    <source>
        <dbReference type="Google" id="ProtNLM"/>
    </source>
</evidence>
<evidence type="ECO:0000256" key="1">
    <source>
        <dbReference type="ARBA" id="ARBA00004141"/>
    </source>
</evidence>
<protein>
    <recommendedName>
        <fullName evidence="8">Phosphoribose diphosphate--decaprenyl-phosphate phosphoribosyltransferase</fullName>
    </recommendedName>
</protein>
<evidence type="ECO:0000313" key="7">
    <source>
        <dbReference type="Proteomes" id="UP000178068"/>
    </source>
</evidence>
<keyword evidence="3 5" id="KW-1133">Transmembrane helix</keyword>
<gene>
    <name evidence="6" type="ORF">A3F35_00240</name>
</gene>
<feature type="transmembrane region" description="Helical" evidence="5">
    <location>
        <begin position="153"/>
        <end position="173"/>
    </location>
</feature>
<dbReference type="Proteomes" id="UP000178068">
    <property type="component" value="Unassembled WGS sequence"/>
</dbReference>
<dbReference type="EMBL" id="MHCZ01000035">
    <property type="protein sequence ID" value="OGY29349.1"/>
    <property type="molecule type" value="Genomic_DNA"/>
</dbReference>
<dbReference type="CDD" id="cd13963">
    <property type="entry name" value="PT_UbiA_2"/>
    <property type="match status" value="1"/>
</dbReference>
<evidence type="ECO:0000256" key="5">
    <source>
        <dbReference type="SAM" id="Phobius"/>
    </source>
</evidence>
<proteinExistence type="predicted"/>
<feature type="transmembrane region" description="Helical" evidence="5">
    <location>
        <begin position="38"/>
        <end position="56"/>
    </location>
</feature>
<dbReference type="GO" id="GO:0016765">
    <property type="term" value="F:transferase activity, transferring alkyl or aryl (other than methyl) groups"/>
    <property type="evidence" value="ECO:0007669"/>
    <property type="project" value="InterPro"/>
</dbReference>
<sequence>MVKQLFISTRPAQWVKNLAVFAAIFFGGKLFSLPELRASSIAFLIFCLAASSTYLFNDLLDAQVDLLHSGKKHRPVAAGLVPKKNAIGTIIILAFLALLVSFYLSITVFFLVGIYLATQVAYNLYLKKVILLELLIIAFGFIIRVFAGSFASGISLSSWLILAVMMLSLFLAIGKRRSEITLLGASASKHRLALSAYPISLLDGLVFLSATSTLVTYSLFTFNQSQFGASRFLTEFLPATLTSPKWLMITIPVVVYGIFRYLYLIFEKKVGDSPEKVLLTDRPLLAAIIVWLLTSGLIIYFLPTT</sequence>
<reference evidence="6 7" key="1">
    <citation type="journal article" date="2016" name="Nat. Commun.">
        <title>Thousands of microbial genomes shed light on interconnected biogeochemical processes in an aquifer system.</title>
        <authorList>
            <person name="Anantharaman K."/>
            <person name="Brown C.T."/>
            <person name="Hug L.A."/>
            <person name="Sharon I."/>
            <person name="Castelle C.J."/>
            <person name="Probst A.J."/>
            <person name="Thomas B.C."/>
            <person name="Singh A."/>
            <person name="Wilkins M.J."/>
            <person name="Karaoz U."/>
            <person name="Brodie E.L."/>
            <person name="Williams K.H."/>
            <person name="Hubbard S.S."/>
            <person name="Banfield J.F."/>
        </authorList>
    </citation>
    <scope>NUCLEOTIDE SEQUENCE [LARGE SCALE GENOMIC DNA]</scope>
</reference>
<dbReference type="InterPro" id="IPR000537">
    <property type="entry name" value="UbiA_prenyltransferase"/>
</dbReference>
<keyword evidence="2 5" id="KW-0812">Transmembrane</keyword>
<dbReference type="GO" id="GO:0016020">
    <property type="term" value="C:membrane"/>
    <property type="evidence" value="ECO:0007669"/>
    <property type="project" value="UniProtKB-SubCell"/>
</dbReference>
<dbReference type="Pfam" id="PF01040">
    <property type="entry name" value="UbiA"/>
    <property type="match status" value="1"/>
</dbReference>
<feature type="transmembrane region" description="Helical" evidence="5">
    <location>
        <begin position="129"/>
        <end position="147"/>
    </location>
</feature>
<evidence type="ECO:0000256" key="3">
    <source>
        <dbReference type="ARBA" id="ARBA00022989"/>
    </source>
</evidence>
<dbReference type="NCBIfam" id="NF008978">
    <property type="entry name" value="PRK12324.1-4"/>
    <property type="match status" value="1"/>
</dbReference>
<dbReference type="AlphaFoldDB" id="A0A1G1WNR9"/>
<feature type="transmembrane region" description="Helical" evidence="5">
    <location>
        <begin position="90"/>
        <end position="117"/>
    </location>
</feature>
<dbReference type="InterPro" id="IPR044878">
    <property type="entry name" value="UbiA_sf"/>
</dbReference>
<keyword evidence="4 5" id="KW-0472">Membrane</keyword>
<evidence type="ECO:0000256" key="4">
    <source>
        <dbReference type="ARBA" id="ARBA00023136"/>
    </source>
</evidence>
<organism evidence="6 7">
    <name type="scientific">Candidatus Woykebacteria bacterium RIFCSPHIGHO2_12_FULL_45_10</name>
    <dbReference type="NCBI Taxonomy" id="1802603"/>
    <lineage>
        <taxon>Bacteria</taxon>
        <taxon>Candidatus Woykeibacteriota</taxon>
    </lineage>
</organism>
<comment type="caution">
    <text evidence="6">The sequence shown here is derived from an EMBL/GenBank/DDBJ whole genome shotgun (WGS) entry which is preliminary data.</text>
</comment>
<comment type="subcellular location">
    <subcellularLocation>
        <location evidence="1">Membrane</location>
        <topology evidence="1">Multi-pass membrane protein</topology>
    </subcellularLocation>
</comment>
<evidence type="ECO:0000313" key="6">
    <source>
        <dbReference type="EMBL" id="OGY29349.1"/>
    </source>
</evidence>
<feature type="transmembrane region" description="Helical" evidence="5">
    <location>
        <begin position="284"/>
        <end position="302"/>
    </location>
</feature>
<name>A0A1G1WNR9_9BACT</name>
<feature type="transmembrane region" description="Helical" evidence="5">
    <location>
        <begin position="194"/>
        <end position="220"/>
    </location>
</feature>
<dbReference type="STRING" id="1802603.A3F35_00240"/>
<feature type="transmembrane region" description="Helical" evidence="5">
    <location>
        <begin position="246"/>
        <end position="263"/>
    </location>
</feature>
<accession>A0A1G1WNR9</accession>
<dbReference type="Gene3D" id="1.10.357.140">
    <property type="entry name" value="UbiA prenyltransferase"/>
    <property type="match status" value="1"/>
</dbReference>
<evidence type="ECO:0000256" key="2">
    <source>
        <dbReference type="ARBA" id="ARBA00022692"/>
    </source>
</evidence>